<dbReference type="EMBL" id="HE613254">
    <property type="protein sequence ID" value="CCE66777.1"/>
    <property type="molecule type" value="Genomic_DNA"/>
</dbReference>
<accession>G8C379</accession>
<organism evidence="1">
    <name type="scientific">Candidatus Mycoplasma haematominutum 'Birmingham 1'</name>
    <dbReference type="NCBI Taxonomy" id="1116213"/>
    <lineage>
        <taxon>Bacteria</taxon>
        <taxon>Bacillati</taxon>
        <taxon>Mycoplasmatota</taxon>
        <taxon>Mollicutes</taxon>
        <taxon>Mycoplasmataceae</taxon>
        <taxon>Mycoplasma</taxon>
    </lineage>
</organism>
<gene>
    <name evidence="1" type="ORF">MHM_02590</name>
</gene>
<dbReference type="HOGENOM" id="CLU_178462_0_0_14"/>
<dbReference type="PATRIC" id="fig|1116213.3.peg.274"/>
<dbReference type="KEGG" id="mhb:MHM_02590"/>
<protein>
    <submittedName>
        <fullName evidence="1">Uncharacterized protein</fullName>
    </submittedName>
</protein>
<dbReference type="RefSeq" id="WP_015511642.1">
    <property type="nucleotide sequence ID" value="NC_021007.1"/>
</dbReference>
<evidence type="ECO:0000313" key="1">
    <source>
        <dbReference type="EMBL" id="CCE66777.1"/>
    </source>
</evidence>
<sequence length="96" mass="11160">MSREGDKPPLSFLEGEKLREILKKGSEVLLINAEAHLIEKAAKLIESMKEDLIKVMNMPLKNVDVFHSRETLTLQEIEDFYSNWEKETKRSSKLSR</sequence>
<dbReference type="AlphaFoldDB" id="G8C379"/>
<name>G8C379_9MOLU</name>
<reference evidence="1" key="1">
    <citation type="submission" date="2011-11" db="EMBL/GenBank/DDBJ databases">
        <title>Complete genome sequence of Candidatus Mycoplasma haemominutum.</title>
        <authorList>
            <person name="Barker E.N."/>
            <person name="Darby A.C."/>
            <person name="Helps C.R."/>
            <person name="Peters I.R."/>
            <person name="Hughes M.A."/>
            <person name="Radford A.D."/>
            <person name="Novacco M."/>
            <person name="Boretti F."/>
            <person name="Hofmann-Lehmann R."/>
            <person name="Tasker S."/>
        </authorList>
    </citation>
    <scope>NUCLEOTIDE SEQUENCE</scope>
    <source>
        <strain evidence="1">Birmingham 1</strain>
    </source>
</reference>
<proteinExistence type="predicted"/>
<reference evidence="1" key="2">
    <citation type="submission" date="2011-11" db="EMBL/GenBank/DDBJ databases">
        <authorList>
            <person name="Barker E."/>
        </authorList>
    </citation>
    <scope>NUCLEOTIDE SEQUENCE</scope>
    <source>
        <strain evidence="1">Birmingham 1</strain>
    </source>
</reference>
<dbReference type="OrthoDB" id="399055at2"/>